<dbReference type="RefSeq" id="WP_088908118.1">
    <property type="nucleotide sequence ID" value="NZ_CP018145.1"/>
</dbReference>
<keyword evidence="1" id="KW-0732">Signal</keyword>
<proteinExistence type="predicted"/>
<feature type="signal peptide" evidence="1">
    <location>
        <begin position="1"/>
        <end position="23"/>
    </location>
</feature>
<gene>
    <name evidence="2" type="ORF">BP422_12865</name>
</gene>
<evidence type="ECO:0000313" key="3">
    <source>
        <dbReference type="Proteomes" id="UP000197781"/>
    </source>
</evidence>
<evidence type="ECO:0000256" key="1">
    <source>
        <dbReference type="SAM" id="SignalP"/>
    </source>
</evidence>
<dbReference type="AlphaFoldDB" id="A0A220MH62"/>
<sequence length="351" mass="40054">MISSLRTCLLVMMVSSLFVTGCAQSGKVSDDMKDHIETELGAVEKVTVMSTDGQEVLLDLRLFLQELSGQGQDLQISSEPLKQEDVRFTLVLYRTQQAPLVVTVGESASEFGGHTYRGVGASYFYQWVNKLTGKGVLSQKIQSVRLAAEDLGQARVLNELEAEYIRKVMGSAVPEVDSRSKQYPLYPNYRMRMNSADKPVEVAVLTPTLVAVPFGRETFFFHVEGSLFSRLTEWMPPSNRKDDRIDQLFKSTRIRITANGEMNVQDTKLDVTQTTIEQGIAHQSVRLLKNADPLNVPPKEPGQKQYELHFLVNDIEQRIELYPRYFKYDQTWYIHDELAENEWKLFQSLRK</sequence>
<dbReference type="Proteomes" id="UP000197781">
    <property type="component" value="Chromosome"/>
</dbReference>
<dbReference type="EMBL" id="CP018145">
    <property type="protein sequence ID" value="ASJ54368.1"/>
    <property type="molecule type" value="Genomic_DNA"/>
</dbReference>
<organism evidence="2 3">
    <name type="scientific">Brevibacillus formosus</name>
    <dbReference type="NCBI Taxonomy" id="54913"/>
    <lineage>
        <taxon>Bacteria</taxon>
        <taxon>Bacillati</taxon>
        <taxon>Bacillota</taxon>
        <taxon>Bacilli</taxon>
        <taxon>Bacillales</taxon>
        <taxon>Paenibacillaceae</taxon>
        <taxon>Brevibacillus</taxon>
    </lineage>
</organism>
<protein>
    <submittedName>
        <fullName evidence="2">Uncharacterized protein</fullName>
    </submittedName>
</protein>
<accession>A0A220MH62</accession>
<reference evidence="2 3" key="1">
    <citation type="submission" date="2016-11" db="EMBL/GenBank/DDBJ databases">
        <authorList>
            <person name="Jaros S."/>
            <person name="Januszkiewicz K."/>
            <person name="Wedrychowicz H."/>
        </authorList>
    </citation>
    <scope>NUCLEOTIDE SEQUENCE [LARGE SCALE GENOMIC DNA]</scope>
    <source>
        <strain evidence="2 3">NF2</strain>
    </source>
</reference>
<feature type="chain" id="PRO_5012103659" evidence="1">
    <location>
        <begin position="24"/>
        <end position="351"/>
    </location>
</feature>
<name>A0A220MH62_9BACL</name>
<dbReference type="PROSITE" id="PS51257">
    <property type="entry name" value="PROKAR_LIPOPROTEIN"/>
    <property type="match status" value="1"/>
</dbReference>
<dbReference type="KEGG" id="bfm:BP422_12865"/>
<evidence type="ECO:0000313" key="2">
    <source>
        <dbReference type="EMBL" id="ASJ54368.1"/>
    </source>
</evidence>